<name>A0ABT3MWV0_9GAMM</name>
<dbReference type="InterPro" id="IPR041119">
    <property type="entry name" value="SLATT_6"/>
</dbReference>
<dbReference type="NCBIfam" id="NF033630">
    <property type="entry name" value="SLATT_6"/>
    <property type="match status" value="1"/>
</dbReference>
<keyword evidence="1" id="KW-0472">Membrane</keyword>
<protein>
    <submittedName>
        <fullName evidence="3">SLATT domain-containing protein</fullName>
    </submittedName>
</protein>
<keyword evidence="1" id="KW-1133">Transmembrane helix</keyword>
<feature type="transmembrane region" description="Helical" evidence="1">
    <location>
        <begin position="56"/>
        <end position="77"/>
    </location>
</feature>
<evidence type="ECO:0000313" key="4">
    <source>
        <dbReference type="Proteomes" id="UP001209854"/>
    </source>
</evidence>
<dbReference type="Pfam" id="PF18169">
    <property type="entry name" value="SLATT_6"/>
    <property type="match status" value="1"/>
</dbReference>
<comment type="caution">
    <text evidence="3">The sequence shown here is derived from an EMBL/GenBank/DDBJ whole genome shotgun (WGS) entry which is preliminary data.</text>
</comment>
<gene>
    <name evidence="3" type="ORF">NX722_14745</name>
</gene>
<feature type="transmembrane region" description="Helical" evidence="1">
    <location>
        <begin position="175"/>
        <end position="193"/>
    </location>
</feature>
<feature type="domain" description="SMODS and SLOG-associating 2TM effector" evidence="2">
    <location>
        <begin position="1"/>
        <end position="175"/>
    </location>
</feature>
<keyword evidence="1" id="KW-0812">Transmembrane</keyword>
<dbReference type="RefSeq" id="WP_262563600.1">
    <property type="nucleotide sequence ID" value="NZ_JAPFCC010000001.1"/>
</dbReference>
<evidence type="ECO:0000256" key="1">
    <source>
        <dbReference type="SAM" id="Phobius"/>
    </source>
</evidence>
<evidence type="ECO:0000259" key="2">
    <source>
        <dbReference type="Pfam" id="PF18169"/>
    </source>
</evidence>
<evidence type="ECO:0000313" key="3">
    <source>
        <dbReference type="EMBL" id="MCW7553860.1"/>
    </source>
</evidence>
<organism evidence="3 4">
    <name type="scientific">Endozoicomonas gorgoniicola</name>
    <dbReference type="NCBI Taxonomy" id="1234144"/>
    <lineage>
        <taxon>Bacteria</taxon>
        <taxon>Pseudomonadati</taxon>
        <taxon>Pseudomonadota</taxon>
        <taxon>Gammaproteobacteria</taxon>
        <taxon>Oceanospirillales</taxon>
        <taxon>Endozoicomonadaceae</taxon>
        <taxon>Endozoicomonas</taxon>
    </lineage>
</organism>
<proteinExistence type="predicted"/>
<dbReference type="Proteomes" id="UP001209854">
    <property type="component" value="Unassembled WGS sequence"/>
</dbReference>
<keyword evidence="4" id="KW-1185">Reference proteome</keyword>
<dbReference type="EMBL" id="JAPFCC010000001">
    <property type="protein sequence ID" value="MCW7553860.1"/>
    <property type="molecule type" value="Genomic_DNA"/>
</dbReference>
<reference evidence="3 4" key="1">
    <citation type="submission" date="2022-10" db="EMBL/GenBank/DDBJ databases">
        <title>High-quality genome sequences of two octocoral-associated bacteria, Endozoicomonas euniceicola EF212 and Endozoicomonas gorgoniicola PS125.</title>
        <authorList>
            <person name="Chiou Y.-J."/>
            <person name="Chen Y.-H."/>
        </authorList>
    </citation>
    <scope>NUCLEOTIDE SEQUENCE [LARGE SCALE GENOMIC DNA]</scope>
    <source>
        <strain evidence="3 4">PS125</strain>
    </source>
</reference>
<sequence>MDRNEALKLIATHGYNVGYGGKKHFATYDIIEKIPGAISFASIAFGILSLKYFSEALAGHVSVALTIFGVVSLYISFYANQKEKYQEVGSQITRIYSDLQSVYLTLKSNSSDIDKELEKAKGLMSEFYSISITKQILLSDWYAHYKFFIQTQIDWVDEQKNFGLFKDKIPRSFQLCALLVIVLFFYLLFPSLIEDVKTFFICR</sequence>
<accession>A0ABT3MWV0</accession>